<feature type="transmembrane region" description="Helical" evidence="6">
    <location>
        <begin position="749"/>
        <end position="769"/>
    </location>
</feature>
<comment type="caution">
    <text evidence="9">The sequence shown here is derived from an EMBL/GenBank/DDBJ whole genome shotgun (WGS) entry which is preliminary data.</text>
</comment>
<dbReference type="InterPro" id="IPR038766">
    <property type="entry name" value="Membrane_comp_ABC_pdt"/>
</dbReference>
<feature type="transmembrane region" description="Helical" evidence="6">
    <location>
        <begin position="423"/>
        <end position="449"/>
    </location>
</feature>
<dbReference type="EMBL" id="RBQF01000321">
    <property type="protein sequence ID" value="RMP03450.1"/>
    <property type="molecule type" value="Genomic_DNA"/>
</dbReference>
<gene>
    <name evidence="9" type="ORF">ALQ29_00740</name>
</gene>
<dbReference type="AlphaFoldDB" id="A0A3M4AAK6"/>
<feature type="domain" description="MacB-like periplasmic core" evidence="8">
    <location>
        <begin position="473"/>
        <end position="666"/>
    </location>
</feature>
<feature type="transmembrane region" description="Helical" evidence="6">
    <location>
        <begin position="399"/>
        <end position="417"/>
    </location>
</feature>
<evidence type="ECO:0000256" key="1">
    <source>
        <dbReference type="ARBA" id="ARBA00004651"/>
    </source>
</evidence>
<keyword evidence="3 6" id="KW-0812">Transmembrane</keyword>
<organism evidence="9 10">
    <name type="scientific">Pseudomonas marginalis pv. marginalis</name>
    <dbReference type="NCBI Taxonomy" id="97473"/>
    <lineage>
        <taxon>Bacteria</taxon>
        <taxon>Pseudomonadati</taxon>
        <taxon>Pseudomonadota</taxon>
        <taxon>Gammaproteobacteria</taxon>
        <taxon>Pseudomonadales</taxon>
        <taxon>Pseudomonadaceae</taxon>
        <taxon>Pseudomonas</taxon>
    </lineage>
</organism>
<dbReference type="Proteomes" id="UP000276587">
    <property type="component" value="Unassembled WGS sequence"/>
</dbReference>
<evidence type="ECO:0000313" key="10">
    <source>
        <dbReference type="Proteomes" id="UP000276587"/>
    </source>
</evidence>
<evidence type="ECO:0000313" key="9">
    <source>
        <dbReference type="EMBL" id="RMP03450.1"/>
    </source>
</evidence>
<feature type="transmembrane region" description="Helical" evidence="6">
    <location>
        <begin position="789"/>
        <end position="813"/>
    </location>
</feature>
<evidence type="ECO:0000256" key="2">
    <source>
        <dbReference type="ARBA" id="ARBA00022475"/>
    </source>
</evidence>
<evidence type="ECO:0000256" key="6">
    <source>
        <dbReference type="SAM" id="Phobius"/>
    </source>
</evidence>
<evidence type="ECO:0008006" key="11">
    <source>
        <dbReference type="Google" id="ProtNLM"/>
    </source>
</evidence>
<feature type="domain" description="ABC3 transporter permease C-terminal" evidence="7">
    <location>
        <begin position="703"/>
        <end position="818"/>
    </location>
</feature>
<evidence type="ECO:0000256" key="4">
    <source>
        <dbReference type="ARBA" id="ARBA00022989"/>
    </source>
</evidence>
<feature type="transmembrane region" description="Helical" evidence="6">
    <location>
        <begin position="695"/>
        <end position="718"/>
    </location>
</feature>
<dbReference type="Pfam" id="PF02687">
    <property type="entry name" value="FtsX"/>
    <property type="match status" value="2"/>
</dbReference>
<comment type="subcellular location">
    <subcellularLocation>
        <location evidence="1">Cell membrane</location>
        <topology evidence="1">Multi-pass membrane protein</topology>
    </subcellularLocation>
</comment>
<protein>
    <recommendedName>
        <fullName evidence="11">ABC3 transporter permease protein domain-containing protein</fullName>
    </recommendedName>
</protein>
<sequence>MGVSSLQAPLEMAVFYWTLRALLSHWRRHPVQFFSVLTGLWLATALLIGVQALNGQARDSYARASQLIGGEPQASLNAPDDASFPQAVFAQLRRAGWPVSPVVQGRVQLQGHEAVRLQLMGIDPVSLPGSGAVAGQRLSQAQMLAFFAPPGRTWIAPQTLQALGLHAGQRPTTMNGHTLPPLQAQADMAPGLLLTDIGFAQAVLEMPERLSRLLVDKTFAAGHPTPPAGLQLKQGEDNNLARLTESFHLNLDALGFLSFVVGLFIVHAAIGLALEQRRGLLRTLRACGVSVRMLIISLSVELGVLSLLGGVLGVVSGYLLASLLLPDVAASLRGLYGAEVPGQLSLSPWWWVAGLGLSLLGALLAGAGSLWRAARLPLLALANAQAWHEAHGRWLRRQGWVAGAALLVAVLALWLGNSLAAGFVLMATLLLGAALGLPVVLNGLLKAVLGRSRSVLGQWFLADCRQQLPALSLALMALLLALAANIGAGSMTSGFRHTFNNWLEQRLTAELYLNPQNPAQAQQLSTWLARQPLVQTVLPTWQVAVQLQGWPADLFGVIDDPTYRQHWPLLDAASEPWDQLQQGDTLMLSEQLARRLDVRLGDSVSIPTPHGAWAPTVVGIYADYGNPKGHVLVNAQHLLAHWPTLSPARFNLRVAPADVAPLVREVQRAFALEDSRIVDQQQLKGWSSQVFERTFAATAALNSLTLGVAGVALFISLLTQSQSRLGQLAPLWALGVTRRQLMLLNLGQTWLLAVLTLVLALPLGLLLAWCLDAVINVQAFGWRLPLQVFPWQLVQLLGLAMLATLLASAWPLWQLYRSRPADLLRTFVHED</sequence>
<keyword evidence="10" id="KW-1185">Reference proteome</keyword>
<dbReference type="InterPro" id="IPR025857">
    <property type="entry name" value="MacB_PCD"/>
</dbReference>
<dbReference type="InterPro" id="IPR003838">
    <property type="entry name" value="ABC3_permease_C"/>
</dbReference>
<evidence type="ECO:0000259" key="8">
    <source>
        <dbReference type="Pfam" id="PF12704"/>
    </source>
</evidence>
<dbReference type="PANTHER" id="PTHR30287:SF2">
    <property type="entry name" value="BLL1001 PROTEIN"/>
    <property type="match status" value="1"/>
</dbReference>
<proteinExistence type="predicted"/>
<name>A0A3M4AAK6_PSEMA</name>
<evidence type="ECO:0000256" key="5">
    <source>
        <dbReference type="ARBA" id="ARBA00023136"/>
    </source>
</evidence>
<dbReference type="GO" id="GO:0005886">
    <property type="term" value="C:plasma membrane"/>
    <property type="evidence" value="ECO:0007669"/>
    <property type="project" value="UniProtKB-SubCell"/>
</dbReference>
<dbReference type="PANTHER" id="PTHR30287">
    <property type="entry name" value="MEMBRANE COMPONENT OF PREDICTED ABC SUPERFAMILY METABOLITE UPTAKE TRANSPORTER"/>
    <property type="match status" value="1"/>
</dbReference>
<feature type="domain" description="ABC3 transporter permease C-terminal" evidence="7">
    <location>
        <begin position="254"/>
        <end position="377"/>
    </location>
</feature>
<feature type="transmembrane region" description="Helical" evidence="6">
    <location>
        <begin position="294"/>
        <end position="321"/>
    </location>
</feature>
<accession>A0A3M4AAK6</accession>
<keyword evidence="2" id="KW-1003">Cell membrane</keyword>
<feature type="transmembrane region" description="Helical" evidence="6">
    <location>
        <begin position="470"/>
        <end position="491"/>
    </location>
</feature>
<evidence type="ECO:0000256" key="3">
    <source>
        <dbReference type="ARBA" id="ARBA00022692"/>
    </source>
</evidence>
<keyword evidence="5 6" id="KW-0472">Membrane</keyword>
<keyword evidence="4 6" id="KW-1133">Transmembrane helix</keyword>
<reference evidence="9 10" key="1">
    <citation type="submission" date="2018-08" db="EMBL/GenBank/DDBJ databases">
        <title>Recombination of ecologically and evolutionarily significant loci maintains genetic cohesion in the Pseudomonas syringae species complex.</title>
        <authorList>
            <person name="Dillon M."/>
            <person name="Thakur S."/>
            <person name="Almeida R.N.D."/>
            <person name="Weir B.S."/>
            <person name="Guttman D.S."/>
        </authorList>
    </citation>
    <scope>NUCLEOTIDE SEQUENCE [LARGE SCALE GENOMIC DNA]</scope>
    <source>
        <strain evidence="9 10">ICMP 3555</strain>
    </source>
</reference>
<feature type="transmembrane region" description="Helical" evidence="6">
    <location>
        <begin position="349"/>
        <end position="371"/>
    </location>
</feature>
<feature type="transmembrane region" description="Helical" evidence="6">
    <location>
        <begin position="253"/>
        <end position="274"/>
    </location>
</feature>
<evidence type="ECO:0000259" key="7">
    <source>
        <dbReference type="Pfam" id="PF02687"/>
    </source>
</evidence>
<dbReference type="Pfam" id="PF12704">
    <property type="entry name" value="MacB_PCD"/>
    <property type="match status" value="1"/>
</dbReference>